<feature type="compositionally biased region" description="Basic and acidic residues" evidence="1">
    <location>
        <begin position="158"/>
        <end position="169"/>
    </location>
</feature>
<keyword evidence="2" id="KW-0812">Transmembrane</keyword>
<keyword evidence="2" id="KW-1133">Transmembrane helix</keyword>
<evidence type="ECO:0000256" key="2">
    <source>
        <dbReference type="SAM" id="Phobius"/>
    </source>
</evidence>
<organism evidence="3 4">
    <name type="scientific">Saccoglossus kowalevskii</name>
    <name type="common">Acorn worm</name>
    <dbReference type="NCBI Taxonomy" id="10224"/>
    <lineage>
        <taxon>Eukaryota</taxon>
        <taxon>Metazoa</taxon>
        <taxon>Hemichordata</taxon>
        <taxon>Enteropneusta</taxon>
        <taxon>Harrimaniidae</taxon>
        <taxon>Saccoglossus</taxon>
    </lineage>
</organism>
<keyword evidence="3" id="KW-1185">Reference proteome</keyword>
<evidence type="ECO:0000313" key="3">
    <source>
        <dbReference type="Proteomes" id="UP000694865"/>
    </source>
</evidence>
<reference evidence="4" key="1">
    <citation type="submission" date="2025-08" db="UniProtKB">
        <authorList>
            <consortium name="RefSeq"/>
        </authorList>
    </citation>
    <scope>IDENTIFICATION</scope>
    <source>
        <tissue evidence="4">Testes</tissue>
    </source>
</reference>
<proteinExistence type="predicted"/>
<sequence length="169" mass="18277">MAKNEKVESMSFTFLLLNILVIVCALFSMVLSAIGAYWEATIAILYESGGLVLYILVELAGLVVLIISGIAACMYWCGVGERQMLMNQQQQHLKAKMSGFSRVVPPRAQPAAFYVQGQVQVTVPPGTKLTGQDNGSSDIPVGGNQVPPEYISLQNPPEYKKAPQAEEGV</sequence>
<accession>A0ABM0M5V9</accession>
<dbReference type="Proteomes" id="UP000694865">
    <property type="component" value="Unplaced"/>
</dbReference>
<evidence type="ECO:0000313" key="4">
    <source>
        <dbReference type="RefSeq" id="XP_006815400.1"/>
    </source>
</evidence>
<dbReference type="GeneID" id="102807438"/>
<evidence type="ECO:0000256" key="1">
    <source>
        <dbReference type="SAM" id="MobiDB-lite"/>
    </source>
</evidence>
<feature type="transmembrane region" description="Helical" evidence="2">
    <location>
        <begin position="50"/>
        <end position="77"/>
    </location>
</feature>
<keyword evidence="2" id="KW-0472">Membrane</keyword>
<dbReference type="RefSeq" id="XP_006815400.1">
    <property type="nucleotide sequence ID" value="XM_006815337.1"/>
</dbReference>
<feature type="transmembrane region" description="Helical" evidence="2">
    <location>
        <begin position="12"/>
        <end position="38"/>
    </location>
</feature>
<feature type="region of interest" description="Disordered" evidence="1">
    <location>
        <begin position="124"/>
        <end position="169"/>
    </location>
</feature>
<name>A0ABM0M5V9_SACKO</name>
<gene>
    <name evidence="4" type="primary">LOC102807438</name>
</gene>
<protein>
    <submittedName>
        <fullName evidence="4">Uncharacterized protein LOC102807438</fullName>
    </submittedName>
</protein>